<dbReference type="EMBL" id="CP140152">
    <property type="protein sequence ID" value="WQH05565.1"/>
    <property type="molecule type" value="Genomic_DNA"/>
</dbReference>
<dbReference type="InterPro" id="IPR011042">
    <property type="entry name" value="6-blade_b-propeller_TolB-like"/>
</dbReference>
<dbReference type="PANTHER" id="PTHR10907">
    <property type="entry name" value="REGUCALCIN"/>
    <property type="match status" value="1"/>
</dbReference>
<dbReference type="Proteomes" id="UP001326110">
    <property type="component" value="Chromosome"/>
</dbReference>
<feature type="domain" description="SMP-30/Gluconolactonase/LRE-like region" evidence="2">
    <location>
        <begin position="30"/>
        <end position="278"/>
    </location>
</feature>
<name>A0ABZ0Y0K9_9BURK</name>
<reference evidence="3 4" key="1">
    <citation type="submission" date="2023-11" db="EMBL/GenBank/DDBJ databases">
        <title>MicrobeMod: A computational toolkit for identifying prokaryotic methylation and restriction-modification with nanopore sequencing.</title>
        <authorList>
            <person name="Crits-Christoph A."/>
            <person name="Kang S.C."/>
            <person name="Lee H."/>
            <person name="Ostrov N."/>
        </authorList>
    </citation>
    <scope>NUCLEOTIDE SEQUENCE [LARGE SCALE GENOMIC DNA]</scope>
    <source>
        <strain evidence="3 4">ATCC 25935</strain>
    </source>
</reference>
<dbReference type="PANTHER" id="PTHR10907:SF47">
    <property type="entry name" value="REGUCALCIN"/>
    <property type="match status" value="1"/>
</dbReference>
<accession>A0ABZ0Y0K9</accession>
<protein>
    <submittedName>
        <fullName evidence="3">SMP-30/gluconolactonase/LRE family protein</fullName>
    </submittedName>
</protein>
<evidence type="ECO:0000259" key="2">
    <source>
        <dbReference type="Pfam" id="PF08450"/>
    </source>
</evidence>
<sequence length="317" mass="32431">MIDISTPAIAAVAADAILLQRGGRTGGVLRWDAAGNCWRWSDPLTGLLYNWPSAGAATRSTPPAMTATAATAGSLRLSESACALAACASGRLLLGQGKRLGMVELPAAGSVARTLQSQVLLTVDAAEPRTAISDGCTDRAGNFVFGTANTASDQRPIGSFYQYSQRHGLRRLALPVVVRATGIAFSADGARMLFADGNRILHCTYDADRARVGNATTFAESDVAVGAAVIDSADCLWSIQGAELVRYDAGGAVLCRIALEGAAPVALAFGGEGLAHLLLLGHDGALYGLPSGLLDSATAGIADTLFDDMAPAVQAVG</sequence>
<keyword evidence="4" id="KW-1185">Reference proteome</keyword>
<dbReference type="RefSeq" id="WP_019922977.1">
    <property type="nucleotide sequence ID" value="NZ_CP140152.1"/>
</dbReference>
<dbReference type="Gene3D" id="2.120.10.30">
    <property type="entry name" value="TolB, C-terminal domain"/>
    <property type="match status" value="1"/>
</dbReference>
<gene>
    <name evidence="3" type="ORF">SR858_04265</name>
</gene>
<organism evidence="3 4">
    <name type="scientific">Duganella zoogloeoides</name>
    <dbReference type="NCBI Taxonomy" id="75659"/>
    <lineage>
        <taxon>Bacteria</taxon>
        <taxon>Pseudomonadati</taxon>
        <taxon>Pseudomonadota</taxon>
        <taxon>Betaproteobacteria</taxon>
        <taxon>Burkholderiales</taxon>
        <taxon>Oxalobacteraceae</taxon>
        <taxon>Telluria group</taxon>
        <taxon>Duganella</taxon>
    </lineage>
</organism>
<proteinExistence type="inferred from homology"/>
<comment type="similarity">
    <text evidence="1">Belongs to the SMP-30/CGR1 family.</text>
</comment>
<evidence type="ECO:0000313" key="3">
    <source>
        <dbReference type="EMBL" id="WQH05565.1"/>
    </source>
</evidence>
<dbReference type="Pfam" id="PF08450">
    <property type="entry name" value="SGL"/>
    <property type="match status" value="1"/>
</dbReference>
<dbReference type="InterPro" id="IPR013658">
    <property type="entry name" value="SGL"/>
</dbReference>
<evidence type="ECO:0000256" key="1">
    <source>
        <dbReference type="ARBA" id="ARBA00008853"/>
    </source>
</evidence>
<dbReference type="SUPFAM" id="SSF63829">
    <property type="entry name" value="Calcium-dependent phosphotriesterase"/>
    <property type="match status" value="1"/>
</dbReference>
<evidence type="ECO:0000313" key="4">
    <source>
        <dbReference type="Proteomes" id="UP001326110"/>
    </source>
</evidence>